<feature type="compositionally biased region" description="Acidic residues" evidence="1">
    <location>
        <begin position="321"/>
        <end position="352"/>
    </location>
</feature>
<feature type="compositionally biased region" description="Basic and acidic residues" evidence="1">
    <location>
        <begin position="98"/>
        <end position="132"/>
    </location>
</feature>
<evidence type="ECO:0000313" key="3">
    <source>
        <dbReference type="Proteomes" id="UP000188320"/>
    </source>
</evidence>
<dbReference type="EMBL" id="LSSK01000336">
    <property type="protein sequence ID" value="OMH83673.1"/>
    <property type="molecule type" value="Genomic_DNA"/>
</dbReference>
<comment type="caution">
    <text evidence="2">The sequence shown here is derived from an EMBL/GenBank/DDBJ whole genome shotgun (WGS) entry which is preliminary data.</text>
</comment>
<feature type="compositionally biased region" description="Basic and acidic residues" evidence="1">
    <location>
        <begin position="166"/>
        <end position="178"/>
    </location>
</feature>
<organism evidence="2 3">
    <name type="scientific">Zancudomyces culisetae</name>
    <name type="common">Gut fungus</name>
    <name type="synonym">Smittium culisetae</name>
    <dbReference type="NCBI Taxonomy" id="1213189"/>
    <lineage>
        <taxon>Eukaryota</taxon>
        <taxon>Fungi</taxon>
        <taxon>Fungi incertae sedis</taxon>
        <taxon>Zoopagomycota</taxon>
        <taxon>Kickxellomycotina</taxon>
        <taxon>Harpellomycetes</taxon>
        <taxon>Harpellales</taxon>
        <taxon>Legeriomycetaceae</taxon>
        <taxon>Zancudomyces</taxon>
    </lineage>
</organism>
<feature type="compositionally biased region" description="Basic and acidic residues" evidence="1">
    <location>
        <begin position="73"/>
        <end position="89"/>
    </location>
</feature>
<reference evidence="3" key="1">
    <citation type="submission" date="2017-01" db="EMBL/GenBank/DDBJ databases">
        <authorList>
            <person name="Wang Y."/>
            <person name="White M."/>
            <person name="Kvist S."/>
            <person name="Moncalvo J.-M."/>
        </authorList>
    </citation>
    <scope>NUCLEOTIDE SEQUENCE [LARGE SCALE GENOMIC DNA]</scope>
    <source>
        <strain evidence="3">COL-18-3</strain>
    </source>
</reference>
<evidence type="ECO:0000256" key="1">
    <source>
        <dbReference type="SAM" id="MobiDB-lite"/>
    </source>
</evidence>
<name>A0A1R1PS07_ZANCU</name>
<accession>A0A1R1PS07</accession>
<dbReference type="AlphaFoldDB" id="A0A1R1PS07"/>
<feature type="region of interest" description="Disordered" evidence="1">
    <location>
        <begin position="208"/>
        <end position="232"/>
    </location>
</feature>
<feature type="region of interest" description="Disordered" evidence="1">
    <location>
        <begin position="296"/>
        <end position="352"/>
    </location>
</feature>
<feature type="compositionally biased region" description="Basic and acidic residues" evidence="1">
    <location>
        <begin position="297"/>
        <end position="314"/>
    </location>
</feature>
<gene>
    <name evidence="2" type="ORF">AX774_g2814</name>
</gene>
<protein>
    <submittedName>
        <fullName evidence="2">Uncharacterized protein</fullName>
    </submittedName>
</protein>
<sequence>MDPNNVRHLLHKARLQRGSKAIEGKNIKQKYGPADAKLKSRNDQSRIIGGNEQGNGKQRDAANIVSVNNLRNENNKRGQGEGDQDAKNLDKKRKKEHIAHGGERAKKPKHANKDKYDQGHPVSDMHVKKNYADELEEMGENGTEQGINDDNALPSRSFDSNITEPSKIDKDREVKNGDESNEQDTDILGNLPSLEEIELDQKLQRLQQEIEKESKGEDIQSENGKEREKEFTTIEEAIELGKAIDKDEWEQQERESKLTIKEQMETEQQIWEAKASKLKELREIVGHLVELNVAIEQEEKEKMENSTKIHENKRPTTNGESEGESESESESESEGEIGEAEMLEIEDQLMKW</sequence>
<feature type="region of interest" description="Disordered" evidence="1">
    <location>
        <begin position="16"/>
        <end position="194"/>
    </location>
</feature>
<proteinExistence type="predicted"/>
<dbReference type="Proteomes" id="UP000188320">
    <property type="component" value="Unassembled WGS sequence"/>
</dbReference>
<evidence type="ECO:0000313" key="2">
    <source>
        <dbReference type="EMBL" id="OMH83673.1"/>
    </source>
</evidence>
<keyword evidence="3" id="KW-1185">Reference proteome</keyword>